<feature type="non-terminal residue" evidence="1">
    <location>
        <position position="1"/>
    </location>
</feature>
<reference evidence="1" key="1">
    <citation type="journal article" date="2014" name="Front. Microbiol.">
        <title>High frequency of phylogenetically diverse reductive dehalogenase-homologous genes in deep subseafloor sedimentary metagenomes.</title>
        <authorList>
            <person name="Kawai M."/>
            <person name="Futagami T."/>
            <person name="Toyoda A."/>
            <person name="Takaki Y."/>
            <person name="Nishi S."/>
            <person name="Hori S."/>
            <person name="Arai W."/>
            <person name="Tsubouchi T."/>
            <person name="Morono Y."/>
            <person name="Uchiyama I."/>
            <person name="Ito T."/>
            <person name="Fujiyama A."/>
            <person name="Inagaki F."/>
            <person name="Takami H."/>
        </authorList>
    </citation>
    <scope>NUCLEOTIDE SEQUENCE</scope>
    <source>
        <strain evidence="1">Expedition CK06-06</strain>
    </source>
</reference>
<organism evidence="1">
    <name type="scientific">marine sediment metagenome</name>
    <dbReference type="NCBI Taxonomy" id="412755"/>
    <lineage>
        <taxon>unclassified sequences</taxon>
        <taxon>metagenomes</taxon>
        <taxon>ecological metagenomes</taxon>
    </lineage>
</organism>
<accession>X1UPD7</accession>
<dbReference type="Pfam" id="PF04402">
    <property type="entry name" value="SIMPL"/>
    <property type="match status" value="1"/>
</dbReference>
<dbReference type="AlphaFoldDB" id="X1UPD7"/>
<feature type="non-terminal residue" evidence="1">
    <location>
        <position position="36"/>
    </location>
</feature>
<gene>
    <name evidence="1" type="ORF">S12H4_63553</name>
</gene>
<proteinExistence type="predicted"/>
<dbReference type="InterPro" id="IPR007497">
    <property type="entry name" value="SIMPL/DUF541"/>
</dbReference>
<dbReference type="EMBL" id="BARW01043344">
    <property type="protein sequence ID" value="GAJ19338.1"/>
    <property type="molecule type" value="Genomic_DNA"/>
</dbReference>
<dbReference type="Gene3D" id="3.30.70.2970">
    <property type="entry name" value="Protein of unknown function (DUF541), domain 2"/>
    <property type="match status" value="1"/>
</dbReference>
<evidence type="ECO:0000313" key="1">
    <source>
        <dbReference type="EMBL" id="GAJ19338.1"/>
    </source>
</evidence>
<sequence length="36" mass="3962">ETSLRVKVRDFEKINQVIDSAVSLGANQVGQLNFSV</sequence>
<name>X1UPD7_9ZZZZ</name>
<comment type="caution">
    <text evidence="1">The sequence shown here is derived from an EMBL/GenBank/DDBJ whole genome shotgun (WGS) entry which is preliminary data.</text>
</comment>
<protein>
    <submittedName>
        <fullName evidence="1">Uncharacterized protein</fullName>
    </submittedName>
</protein>